<dbReference type="EC" id="2.3.1.225" evidence="7"/>
<feature type="transmembrane region" description="Helical" evidence="7">
    <location>
        <begin position="126"/>
        <end position="151"/>
    </location>
</feature>
<evidence type="ECO:0000256" key="1">
    <source>
        <dbReference type="ARBA" id="ARBA00004141"/>
    </source>
</evidence>
<name>A0A8C8RNT7_9SAUR</name>
<comment type="catalytic activity">
    <reaction evidence="7">
        <text>L-cysteinyl-[protein] + hexadecanoyl-CoA = S-hexadecanoyl-L-cysteinyl-[protein] + CoA</text>
        <dbReference type="Rhea" id="RHEA:36683"/>
        <dbReference type="Rhea" id="RHEA-COMP:10131"/>
        <dbReference type="Rhea" id="RHEA-COMP:11032"/>
        <dbReference type="ChEBI" id="CHEBI:29950"/>
        <dbReference type="ChEBI" id="CHEBI:57287"/>
        <dbReference type="ChEBI" id="CHEBI:57379"/>
        <dbReference type="ChEBI" id="CHEBI:74151"/>
        <dbReference type="EC" id="2.3.1.225"/>
    </reaction>
</comment>
<comment type="domain">
    <text evidence="7">The DHHC domain is required for palmitoyltransferase activity.</text>
</comment>
<dbReference type="InterPro" id="IPR001594">
    <property type="entry name" value="Palmitoyltrfase_DHHC"/>
</dbReference>
<keyword evidence="5 7" id="KW-0472">Membrane</keyword>
<keyword evidence="6 7" id="KW-0012">Acyltransferase</keyword>
<dbReference type="GO" id="GO:0019706">
    <property type="term" value="F:protein-cysteine S-palmitoyltransferase activity"/>
    <property type="evidence" value="ECO:0007669"/>
    <property type="project" value="UniProtKB-EC"/>
</dbReference>
<reference evidence="10" key="1">
    <citation type="submission" date="2025-08" db="UniProtKB">
        <authorList>
            <consortium name="Ensembl"/>
        </authorList>
    </citation>
    <scope>IDENTIFICATION</scope>
</reference>
<accession>A0A8C8RNT7</accession>
<evidence type="ECO:0000259" key="9">
    <source>
        <dbReference type="Pfam" id="PF01529"/>
    </source>
</evidence>
<keyword evidence="4 7" id="KW-1133">Transmembrane helix</keyword>
<feature type="transmembrane region" description="Helical" evidence="7">
    <location>
        <begin position="182"/>
        <end position="208"/>
    </location>
</feature>
<comment type="similarity">
    <text evidence="7">Belongs to the DHHC palmitoyltransferase family.</text>
</comment>
<comment type="subcellular location">
    <subcellularLocation>
        <location evidence="1">Membrane</location>
        <topology evidence="1">Multi-pass membrane protein</topology>
    </subcellularLocation>
</comment>
<protein>
    <recommendedName>
        <fullName evidence="7">Palmitoyltransferase</fullName>
        <ecNumber evidence="7">2.3.1.225</ecNumber>
    </recommendedName>
</protein>
<feature type="domain" description="Palmitoyltransferase DHHC" evidence="9">
    <location>
        <begin position="81"/>
        <end position="219"/>
    </location>
</feature>
<evidence type="ECO:0000256" key="3">
    <source>
        <dbReference type="ARBA" id="ARBA00022692"/>
    </source>
</evidence>
<feature type="chain" id="PRO_5035000865" description="Palmitoyltransferase" evidence="8">
    <location>
        <begin position="24"/>
        <end position="277"/>
    </location>
</feature>
<dbReference type="PANTHER" id="PTHR12246">
    <property type="entry name" value="PALMITOYLTRANSFERASE ZDHHC16"/>
    <property type="match status" value="1"/>
</dbReference>
<dbReference type="Ensembl" id="ENSPCET00000008974.1">
    <property type="protein sequence ID" value="ENSPCEP00000008661.1"/>
    <property type="gene ID" value="ENSPCEG00000006969.1"/>
</dbReference>
<dbReference type="PROSITE" id="PS50216">
    <property type="entry name" value="DHHC"/>
    <property type="match status" value="1"/>
</dbReference>
<keyword evidence="3 7" id="KW-0812">Transmembrane</keyword>
<evidence type="ECO:0000313" key="10">
    <source>
        <dbReference type="Ensembl" id="ENSPCEP00000008661.1"/>
    </source>
</evidence>
<evidence type="ECO:0000256" key="8">
    <source>
        <dbReference type="SAM" id="SignalP"/>
    </source>
</evidence>
<dbReference type="Proteomes" id="UP000694393">
    <property type="component" value="Unplaced"/>
</dbReference>
<dbReference type="AlphaFoldDB" id="A0A8C8RNT7"/>
<evidence type="ECO:0000256" key="5">
    <source>
        <dbReference type="ARBA" id="ARBA00023136"/>
    </source>
</evidence>
<evidence type="ECO:0000256" key="7">
    <source>
        <dbReference type="RuleBase" id="RU079119"/>
    </source>
</evidence>
<evidence type="ECO:0000256" key="4">
    <source>
        <dbReference type="ARBA" id="ARBA00022989"/>
    </source>
</evidence>
<dbReference type="InterPro" id="IPR039859">
    <property type="entry name" value="PFA4/ZDH16/20/ERF2-like"/>
</dbReference>
<evidence type="ECO:0000313" key="11">
    <source>
        <dbReference type="Proteomes" id="UP000694393"/>
    </source>
</evidence>
<keyword evidence="11" id="KW-1185">Reference proteome</keyword>
<organism evidence="10 11">
    <name type="scientific">Pelusios castaneus</name>
    <name type="common">West African mud turtle</name>
    <dbReference type="NCBI Taxonomy" id="367368"/>
    <lineage>
        <taxon>Eukaryota</taxon>
        <taxon>Metazoa</taxon>
        <taxon>Chordata</taxon>
        <taxon>Craniata</taxon>
        <taxon>Vertebrata</taxon>
        <taxon>Euteleostomi</taxon>
        <taxon>Archelosauria</taxon>
        <taxon>Testudinata</taxon>
        <taxon>Testudines</taxon>
        <taxon>Pleurodira</taxon>
        <taxon>Pelomedusidae</taxon>
        <taxon>Pelusios</taxon>
    </lineage>
</organism>
<feature type="signal peptide" evidence="8">
    <location>
        <begin position="1"/>
        <end position="23"/>
    </location>
</feature>
<sequence length="277" mass="30450">MPSRAGPCLPLAVTLALVGAAAAEVLCLLLWAEAPPALPLALHLAALLFLLANVLGNMVLFVSANPSVRGVLLAGAVGQGWEYCYSCQTHVPPRCHHCYTCNVCVLRRDHHCALLGRCVGHRNHRYFLCLLLHGWAALLYASLLNAGVFAALLREGVTLHGVLLLFTPWLMLLTGQVSPSTFIYTFVADSCVVSFLFCSAFLLFHVLLSLRGQTTREWFGENRCYDLGWRRNLQEALGDRWHLVWLCPFLISSLPGDGVVFESRTPCTKPSAKPIVL</sequence>
<proteinExistence type="inferred from homology"/>
<feature type="transmembrane region" description="Helical" evidence="7">
    <location>
        <begin position="157"/>
        <end position="175"/>
    </location>
</feature>
<dbReference type="Pfam" id="PF01529">
    <property type="entry name" value="DHHC"/>
    <property type="match status" value="1"/>
</dbReference>
<keyword evidence="2 7" id="KW-0808">Transferase</keyword>
<feature type="transmembrane region" description="Helical" evidence="7">
    <location>
        <begin position="39"/>
        <end position="62"/>
    </location>
</feature>
<evidence type="ECO:0000256" key="6">
    <source>
        <dbReference type="ARBA" id="ARBA00023315"/>
    </source>
</evidence>
<dbReference type="GO" id="GO:0016020">
    <property type="term" value="C:membrane"/>
    <property type="evidence" value="ECO:0007669"/>
    <property type="project" value="UniProtKB-SubCell"/>
</dbReference>
<evidence type="ECO:0000256" key="2">
    <source>
        <dbReference type="ARBA" id="ARBA00022679"/>
    </source>
</evidence>
<keyword evidence="8" id="KW-0732">Signal</keyword>
<reference evidence="10" key="2">
    <citation type="submission" date="2025-09" db="UniProtKB">
        <authorList>
            <consortium name="Ensembl"/>
        </authorList>
    </citation>
    <scope>IDENTIFICATION</scope>
</reference>